<keyword evidence="6" id="KW-0963">Cytoplasm</keyword>
<evidence type="ECO:0000313" key="9">
    <source>
        <dbReference type="Proteomes" id="UP001162780"/>
    </source>
</evidence>
<dbReference type="InterPro" id="IPR011767">
    <property type="entry name" value="GLR_AS"/>
</dbReference>
<keyword evidence="4" id="KW-1015">Disulfide bond</keyword>
<keyword evidence="3 6" id="KW-0249">Electron transport</keyword>
<dbReference type="Proteomes" id="UP001162780">
    <property type="component" value="Chromosome"/>
</dbReference>
<dbReference type="InterPro" id="IPR036249">
    <property type="entry name" value="Thioredoxin-like_sf"/>
</dbReference>
<dbReference type="NCBIfam" id="TIGR02181">
    <property type="entry name" value="GRX_bact"/>
    <property type="match status" value="1"/>
</dbReference>
<keyword evidence="2 6" id="KW-0813">Transport</keyword>
<reference evidence="8" key="1">
    <citation type="submission" date="2022-11" db="EMBL/GenBank/DDBJ databases">
        <title>Methylomonas rapida sp. nov., Carotenoid-Producing Obligate Methanotrophs with High Growth Characteristics and Biotechnological Potential.</title>
        <authorList>
            <person name="Tikhonova E.N."/>
            <person name="Suleimanov R.Z."/>
            <person name="Miroshnikov K."/>
            <person name="Oshkin I.Y."/>
            <person name="Belova S.E."/>
            <person name="Danilova O.V."/>
            <person name="Ashikhmin A."/>
            <person name="Konopkin A."/>
            <person name="But S.Y."/>
            <person name="Khmelenina V.N."/>
            <person name="Kuznetsov N."/>
            <person name="Pimenov N.V."/>
            <person name="Dedysh S.N."/>
        </authorList>
    </citation>
    <scope>NUCLEOTIDE SEQUENCE</scope>
    <source>
        <strain evidence="8">MP1</strain>
    </source>
</reference>
<evidence type="ECO:0000256" key="2">
    <source>
        <dbReference type="ARBA" id="ARBA00022448"/>
    </source>
</evidence>
<evidence type="ECO:0000256" key="3">
    <source>
        <dbReference type="ARBA" id="ARBA00022982"/>
    </source>
</evidence>
<comment type="similarity">
    <text evidence="1 6">Belongs to the glutaredoxin family.</text>
</comment>
<keyword evidence="9" id="KW-1185">Reference proteome</keyword>
<dbReference type="InterPro" id="IPR014025">
    <property type="entry name" value="Glutaredoxin_subgr"/>
</dbReference>
<name>A0ABY7GPL5_9GAMM</name>
<keyword evidence="5 6" id="KW-0676">Redox-active center</keyword>
<dbReference type="PRINTS" id="PR00160">
    <property type="entry name" value="GLUTAREDOXIN"/>
</dbReference>
<dbReference type="PANTHER" id="PTHR45694">
    <property type="entry name" value="GLUTAREDOXIN 2"/>
    <property type="match status" value="1"/>
</dbReference>
<feature type="domain" description="Glutaredoxin" evidence="7">
    <location>
        <begin position="4"/>
        <end position="63"/>
    </location>
</feature>
<proteinExistence type="inferred from homology"/>
<dbReference type="RefSeq" id="WP_255187361.1">
    <property type="nucleotide sequence ID" value="NZ_CP113517.1"/>
</dbReference>
<dbReference type="InterPro" id="IPR011900">
    <property type="entry name" value="GRX_bact"/>
</dbReference>
<protein>
    <recommendedName>
        <fullName evidence="6">Glutaredoxin</fullName>
    </recommendedName>
</protein>
<dbReference type="SUPFAM" id="SSF52833">
    <property type="entry name" value="Thioredoxin-like"/>
    <property type="match status" value="1"/>
</dbReference>
<dbReference type="InterPro" id="IPR002109">
    <property type="entry name" value="Glutaredoxin"/>
</dbReference>
<gene>
    <name evidence="8" type="primary">grxC</name>
    <name evidence="8" type="ORF">NM686_008040</name>
</gene>
<dbReference type="Pfam" id="PF00462">
    <property type="entry name" value="Glutaredoxin"/>
    <property type="match status" value="1"/>
</dbReference>
<evidence type="ECO:0000256" key="1">
    <source>
        <dbReference type="ARBA" id="ARBA00007787"/>
    </source>
</evidence>
<evidence type="ECO:0000256" key="6">
    <source>
        <dbReference type="RuleBase" id="RU364065"/>
    </source>
</evidence>
<dbReference type="PROSITE" id="PS51354">
    <property type="entry name" value="GLUTAREDOXIN_2"/>
    <property type="match status" value="1"/>
</dbReference>
<evidence type="ECO:0000259" key="7">
    <source>
        <dbReference type="Pfam" id="PF00462"/>
    </source>
</evidence>
<dbReference type="PROSITE" id="PS00195">
    <property type="entry name" value="GLUTAREDOXIN_1"/>
    <property type="match status" value="1"/>
</dbReference>
<dbReference type="PANTHER" id="PTHR45694:SF18">
    <property type="entry name" value="GLUTAREDOXIN-1-RELATED"/>
    <property type="match status" value="1"/>
</dbReference>
<evidence type="ECO:0000313" key="8">
    <source>
        <dbReference type="EMBL" id="WAR46452.1"/>
    </source>
</evidence>
<organism evidence="8 9">
    <name type="scientific">Methylomonas rapida</name>
    <dbReference type="NCBI Taxonomy" id="2963939"/>
    <lineage>
        <taxon>Bacteria</taxon>
        <taxon>Pseudomonadati</taxon>
        <taxon>Pseudomonadota</taxon>
        <taxon>Gammaproteobacteria</taxon>
        <taxon>Methylococcales</taxon>
        <taxon>Methylococcaceae</taxon>
        <taxon>Methylomonas</taxon>
    </lineage>
</organism>
<sequence>MPEIVVYTGRLCPYCTMAKRLLERKGASYTEIDVDSRPGLRQELMEKTQRRTIPQIFIGERHIGGFDDLQALDMRNALDPLLREQP</sequence>
<dbReference type="Gene3D" id="3.40.30.10">
    <property type="entry name" value="Glutaredoxin"/>
    <property type="match status" value="1"/>
</dbReference>
<evidence type="ECO:0000256" key="4">
    <source>
        <dbReference type="ARBA" id="ARBA00023157"/>
    </source>
</evidence>
<accession>A0ABY7GPL5</accession>
<dbReference type="CDD" id="cd03418">
    <property type="entry name" value="GRX_GRXb_1_3_like"/>
    <property type="match status" value="1"/>
</dbReference>
<dbReference type="EMBL" id="CP113517">
    <property type="protein sequence ID" value="WAR46452.1"/>
    <property type="molecule type" value="Genomic_DNA"/>
</dbReference>
<comment type="function">
    <text evidence="6">Has a glutathione-disulfide oxidoreductase activity in the presence of NADPH and glutathione reductase. Reduces low molecular weight disulfides and proteins.</text>
</comment>
<evidence type="ECO:0000256" key="5">
    <source>
        <dbReference type="ARBA" id="ARBA00023284"/>
    </source>
</evidence>